<dbReference type="Proteomes" id="UP000095283">
    <property type="component" value="Unplaced"/>
</dbReference>
<organism evidence="1 2">
    <name type="scientific">Heterorhabditis bacteriophora</name>
    <name type="common">Entomopathogenic nematode worm</name>
    <dbReference type="NCBI Taxonomy" id="37862"/>
    <lineage>
        <taxon>Eukaryota</taxon>
        <taxon>Metazoa</taxon>
        <taxon>Ecdysozoa</taxon>
        <taxon>Nematoda</taxon>
        <taxon>Chromadorea</taxon>
        <taxon>Rhabditida</taxon>
        <taxon>Rhabditina</taxon>
        <taxon>Rhabditomorpha</taxon>
        <taxon>Strongyloidea</taxon>
        <taxon>Heterorhabditidae</taxon>
        <taxon>Heterorhabditis</taxon>
    </lineage>
</organism>
<dbReference type="Gene3D" id="3.90.1150.10">
    <property type="entry name" value="Aspartate Aminotransferase, domain 1"/>
    <property type="match status" value="1"/>
</dbReference>
<dbReference type="SUPFAM" id="SSF53383">
    <property type="entry name" value="PLP-dependent transferases"/>
    <property type="match status" value="1"/>
</dbReference>
<protein>
    <submittedName>
        <fullName evidence="2">ADF-H domain-containing protein</fullName>
    </submittedName>
</protein>
<accession>A0A1I7XUJ1</accession>
<dbReference type="InterPro" id="IPR015422">
    <property type="entry name" value="PyrdxlP-dep_Trfase_small"/>
</dbReference>
<reference evidence="2" key="1">
    <citation type="submission" date="2016-11" db="UniProtKB">
        <authorList>
            <consortium name="WormBaseParasite"/>
        </authorList>
    </citation>
    <scope>IDENTIFICATION</scope>
</reference>
<proteinExistence type="predicted"/>
<name>A0A1I7XUJ1_HETBA</name>
<keyword evidence="1" id="KW-1185">Reference proteome</keyword>
<dbReference type="AlphaFoldDB" id="A0A1I7XUJ1"/>
<sequence>MTTIFYGREMLARGVGVVVVSFPATDMTESRCRFCVSAAHTKEMLDHLNCLMDDDKLVLDHYKNDVDILRGNANKEVEVNYTECTG</sequence>
<evidence type="ECO:0000313" key="2">
    <source>
        <dbReference type="WBParaSite" id="Hba_21419"/>
    </source>
</evidence>
<dbReference type="WBParaSite" id="Hba_21419">
    <property type="protein sequence ID" value="Hba_21419"/>
    <property type="gene ID" value="Hba_21419"/>
</dbReference>
<dbReference type="InterPro" id="IPR015424">
    <property type="entry name" value="PyrdxlP-dep_Trfase"/>
</dbReference>
<evidence type="ECO:0000313" key="1">
    <source>
        <dbReference type="Proteomes" id="UP000095283"/>
    </source>
</evidence>